<feature type="chain" id="PRO_5014372194" evidence="1">
    <location>
        <begin position="21"/>
        <end position="545"/>
    </location>
</feature>
<accession>A0A2I9DQD0</accession>
<dbReference type="Proteomes" id="UP000236569">
    <property type="component" value="Unassembled WGS sequence"/>
</dbReference>
<evidence type="ECO:0000313" key="2">
    <source>
        <dbReference type="EMBL" id="GBF07451.1"/>
    </source>
</evidence>
<dbReference type="EMBL" id="BFAG01000014">
    <property type="protein sequence ID" value="GBF07451.1"/>
    <property type="molecule type" value="Genomic_DNA"/>
</dbReference>
<feature type="signal peptide" evidence="1">
    <location>
        <begin position="1"/>
        <end position="20"/>
    </location>
</feature>
<reference evidence="3" key="1">
    <citation type="submission" date="2018-01" db="EMBL/GenBank/DDBJ databases">
        <title>Draft Genome Sequence of the Radioresistant Bacterium Deinococcus aerius TR0125, Isolated from the Higher Atmosphere above Japan.</title>
        <authorList>
            <person name="Satoh K."/>
            <person name="Arai H."/>
            <person name="Sanzen T."/>
            <person name="Kawaguchi Y."/>
            <person name="Hayashi H."/>
            <person name="Yokobori S."/>
            <person name="Yamagishi A."/>
            <person name="Oono Y."/>
            <person name="Narumi I."/>
        </authorList>
    </citation>
    <scope>NUCLEOTIDE SEQUENCE [LARGE SCALE GENOMIC DNA]</scope>
    <source>
        <strain evidence="3">TR0125</strain>
    </source>
</reference>
<evidence type="ECO:0000313" key="3">
    <source>
        <dbReference type="Proteomes" id="UP000236569"/>
    </source>
</evidence>
<dbReference type="OrthoDB" id="58785at2"/>
<organism evidence="2 3">
    <name type="scientific">Deinococcus aerius</name>
    <dbReference type="NCBI Taxonomy" id="200253"/>
    <lineage>
        <taxon>Bacteria</taxon>
        <taxon>Thermotogati</taxon>
        <taxon>Deinococcota</taxon>
        <taxon>Deinococci</taxon>
        <taxon>Deinococcales</taxon>
        <taxon>Deinococcaceae</taxon>
        <taxon>Deinococcus</taxon>
    </lineage>
</organism>
<evidence type="ECO:0000256" key="1">
    <source>
        <dbReference type="SAM" id="SignalP"/>
    </source>
</evidence>
<gene>
    <name evidence="2" type="ORF">DAERI_140112</name>
</gene>
<name>A0A2I9DQD0_9DEIO</name>
<keyword evidence="1" id="KW-0732">Signal</keyword>
<proteinExistence type="predicted"/>
<keyword evidence="3" id="KW-1185">Reference proteome</keyword>
<comment type="caution">
    <text evidence="2">The sequence shown here is derived from an EMBL/GenBank/DDBJ whole genome shotgun (WGS) entry which is preliminary data.</text>
</comment>
<dbReference type="RefSeq" id="WP_103130764.1">
    <property type="nucleotide sequence ID" value="NZ_BFAG01000014.1"/>
</dbReference>
<sequence length="545" mass="56744">MRLPRAVALTTLLAVSAAGASPLAEQLPAGALLTLETHNAAPAFERIGGLLARALGADPEGEAGQTVQGLQAILADSLGQEAALGVFTVGQGANFSPEVLGVTRAGDLASEFFGAQIPKGPGARVGAYPLVRAGNVFAGQAGGLVYFSTNKTLLMNYLGRLGGKAAPRLGDSVAYTTPTRTVGNQELSLFLDFSGVAKVIRGQFARFGLPRLLSPIVDAVDTLGQYAAGLTTTAAGLSARSAQVPGVQGKDQPLRRILTHTTDFRVQDVIPADAENVSASACAPEQPAYLARWLTRVDLLEPFGFLTDSQLASYMERSSQYLGDECARVTLAGGSRAGLNTNDPLAALRYAVTYQRVTDRAAAEAQLPEYAASVNAALAGLKGNLGGLFKGLTGSLTPGEQSPAEVAALNSASRSLDDLTNALGRLKMVYGFRGDYLVTAYNEEALRAALAEGPATLGSSGAFRAANLNLTNAAGWSYGRNLPDLSAADFRAALSAATPGEEADPMLNRLSNVFADLINRYDGMTSQRSVRGGVVVGQSSVRYRW</sequence>
<dbReference type="AlphaFoldDB" id="A0A2I9DQD0"/>
<protein>
    <submittedName>
        <fullName evidence="2">Uncharacterized protein</fullName>
    </submittedName>
</protein>